<keyword evidence="1" id="KW-0812">Transmembrane</keyword>
<organism evidence="2">
    <name type="scientific">uncultured Caudovirales phage</name>
    <dbReference type="NCBI Taxonomy" id="2100421"/>
    <lineage>
        <taxon>Viruses</taxon>
        <taxon>Duplodnaviria</taxon>
        <taxon>Heunggongvirae</taxon>
        <taxon>Uroviricota</taxon>
        <taxon>Caudoviricetes</taxon>
        <taxon>Peduoviridae</taxon>
        <taxon>Maltschvirus</taxon>
        <taxon>Maltschvirus maltsch</taxon>
    </lineage>
</organism>
<protein>
    <submittedName>
        <fullName evidence="2">Uncharacterized protein</fullName>
    </submittedName>
</protein>
<sequence>MTESQMLWLTSNVFLAGWLGKHWMNGVLFAAYAIFALLK</sequence>
<evidence type="ECO:0000256" key="1">
    <source>
        <dbReference type="SAM" id="Phobius"/>
    </source>
</evidence>
<feature type="transmembrane region" description="Helical" evidence="1">
    <location>
        <begin position="20"/>
        <end position="38"/>
    </location>
</feature>
<dbReference type="EMBL" id="LR796163">
    <property type="protein sequence ID" value="CAB4122519.1"/>
    <property type="molecule type" value="Genomic_DNA"/>
</dbReference>
<reference evidence="2" key="1">
    <citation type="submission" date="2020-04" db="EMBL/GenBank/DDBJ databases">
        <authorList>
            <person name="Chiriac C."/>
            <person name="Salcher M."/>
            <person name="Ghai R."/>
            <person name="Kavagutti S V."/>
        </authorList>
    </citation>
    <scope>NUCLEOTIDE SEQUENCE</scope>
</reference>
<keyword evidence="1" id="KW-0472">Membrane</keyword>
<keyword evidence="1" id="KW-1133">Transmembrane helix</keyword>
<accession>A0A6J5KQK4</accession>
<name>A0A6J5KQK4_9CAUD</name>
<evidence type="ECO:0000313" key="2">
    <source>
        <dbReference type="EMBL" id="CAB4122519.1"/>
    </source>
</evidence>
<proteinExistence type="predicted"/>
<gene>
    <name evidence="2" type="ORF">UFOVP37_23</name>
</gene>